<dbReference type="PANTHER" id="PTHR30032:SF4">
    <property type="entry name" value="AMIDASE ENHANCER"/>
    <property type="match status" value="1"/>
</dbReference>
<dbReference type="Proteomes" id="UP000503297">
    <property type="component" value="Chromosome"/>
</dbReference>
<protein>
    <recommendedName>
        <fullName evidence="5">Cell wall binding repeat 2</fullName>
    </recommendedName>
</protein>
<dbReference type="EMBL" id="CP053716">
    <property type="protein sequence ID" value="QKF07533.1"/>
    <property type="molecule type" value="Genomic_DNA"/>
</dbReference>
<proteinExistence type="predicted"/>
<feature type="compositionally biased region" description="Basic and acidic residues" evidence="1">
    <location>
        <begin position="67"/>
        <end position="80"/>
    </location>
</feature>
<dbReference type="InterPro" id="IPR051922">
    <property type="entry name" value="Bact_Sporulation_Assoc"/>
</dbReference>
<feature type="chain" id="PRO_5027054575" description="Cell wall binding repeat 2" evidence="2">
    <location>
        <begin position="30"/>
        <end position="988"/>
    </location>
</feature>
<dbReference type="PANTHER" id="PTHR30032">
    <property type="entry name" value="N-ACETYLMURAMOYL-L-ALANINE AMIDASE-RELATED"/>
    <property type="match status" value="1"/>
</dbReference>
<evidence type="ECO:0000313" key="3">
    <source>
        <dbReference type="EMBL" id="QKF07533.1"/>
    </source>
</evidence>
<sequence length="988" mass="104603">MKRLLKPIACLTLTASLACGLAPTSPALAAPAEQSDPAVGRDARPGLDSPAKQNEPADPEAPADPGTADRPEVPGGDDRPSAPARPGADGPAAAPGGAPDAGSGDDTSAPDAAAPDAADPNRISNAAATARAFRKLPPPAAGATQRSTVGRIDLTLANEAPLSKVHERIGVRWDLDEVRVQDGLGSDDAFAGANMKGRGNSTWGEAKKPYQLKFKKKVNLFGMGPAKKWVLLANAFDPSLMRADVASSVAEQLGVAGTMRGKFIDLYVNGRHLGSYYVMHQVEVGSSSIDLSHERGALAEISNIHEPDEVFAHADDGTRILYKDSVANATEADERAAVSLITASYNRFWRAAKAGDWDELNRMADLDSWARWFLVQEFTSNPDAFASNFYLYQNGPDAPLCAGPAWDFDLALNNRRSALWGISDLGNPGRSWAYHDPRDTLTSSRDSNPHAFCDIYALLMDIPQFRALVTDRYRNQMKPALHALPAQMDATAQMIAEMRHDNDLMWKNGNGAAEYASLRSWIVARTAYLDRAYGERLAPESGDYVLRLSDGTSAGALARGGSVVRSDGEVPSTVTLEAQADGTYRISVGASVLGLESARREAAVQLGADRGNLSRWWMAPADNGACTLVNKATGLALSFGGAQAEAHALTNDPAQRVTLAPTRVHRHAGAVAISTSVEVSRAAYASSEHAIVVSREAYLDSIASLSLAGSYDCPILLCETNRVTQPVLDELERLGVRHVTVVGGDAVVGADAYRQLQAVPGLKVERLWGRNAMGTAAKVAERVFQREGRDKGAVVATIAGYHDALSISSYCFRHKVPVLLSADGPSGRLSDEEVKLVNSTTGRIIVTGGEAAVCRAAAEDTFVGRDLVRLGGRNAFDTSNQIATYLVNQGLLRADAVSLATGNPESGGTDALVGSVIAGKADHALVLCWDDPARGLLNDTVIQGGPDSEGAPSFIGAHLSTIARAHIMGGTACVTAETQTRLDRLLTK</sequence>
<evidence type="ECO:0008006" key="5">
    <source>
        <dbReference type="Google" id="ProtNLM"/>
    </source>
</evidence>
<feature type="region of interest" description="Disordered" evidence="1">
    <location>
        <begin position="27"/>
        <end position="121"/>
    </location>
</feature>
<evidence type="ECO:0000256" key="1">
    <source>
        <dbReference type="SAM" id="MobiDB-lite"/>
    </source>
</evidence>
<keyword evidence="4" id="KW-1185">Reference proteome</keyword>
<dbReference type="Pfam" id="PF04122">
    <property type="entry name" value="CW_binding_2"/>
    <property type="match status" value="3"/>
</dbReference>
<dbReference type="PROSITE" id="PS51257">
    <property type="entry name" value="PROKAR_LIPOPROTEIN"/>
    <property type="match status" value="1"/>
</dbReference>
<dbReference type="RefSeq" id="WP_173164711.1">
    <property type="nucleotide sequence ID" value="NZ_CP053716.1"/>
</dbReference>
<feature type="signal peptide" evidence="2">
    <location>
        <begin position="1"/>
        <end position="29"/>
    </location>
</feature>
<dbReference type="KEGG" id="bwa:HLV38_04930"/>
<dbReference type="InterPro" id="IPR007253">
    <property type="entry name" value="Cell_wall-bd_2"/>
</dbReference>
<dbReference type="AlphaFoldDB" id="A0A6M8J4I2"/>
<dbReference type="Pfam" id="PF08757">
    <property type="entry name" value="CotH"/>
    <property type="match status" value="1"/>
</dbReference>
<dbReference type="GO" id="GO:0030288">
    <property type="term" value="C:outer membrane-bounded periplasmic space"/>
    <property type="evidence" value="ECO:0007669"/>
    <property type="project" value="TreeGrafter"/>
</dbReference>
<feature type="compositionally biased region" description="Low complexity" evidence="1">
    <location>
        <begin position="81"/>
        <end position="118"/>
    </location>
</feature>
<organism evidence="3 4">
    <name type="scientific">Berryella wangjianweii</name>
    <dbReference type="NCBI Taxonomy" id="2734634"/>
    <lineage>
        <taxon>Bacteria</taxon>
        <taxon>Bacillati</taxon>
        <taxon>Actinomycetota</taxon>
        <taxon>Coriobacteriia</taxon>
        <taxon>Eggerthellales</taxon>
        <taxon>Eggerthellaceae</taxon>
        <taxon>Berryella</taxon>
    </lineage>
</organism>
<dbReference type="CDD" id="cd00161">
    <property type="entry name" value="beta-trefoil_Ricin-like"/>
    <property type="match status" value="1"/>
</dbReference>
<reference evidence="4" key="1">
    <citation type="submission" date="2020-05" db="EMBL/GenBank/DDBJ databases">
        <title>Novel species in genus Nocardioides.</title>
        <authorList>
            <person name="Zhang G."/>
        </authorList>
    </citation>
    <scope>NUCLEOTIDE SEQUENCE [LARGE SCALE GENOMIC DNA]</scope>
    <source>
        <strain evidence="4">zg-1050</strain>
    </source>
</reference>
<evidence type="ECO:0000256" key="2">
    <source>
        <dbReference type="SAM" id="SignalP"/>
    </source>
</evidence>
<dbReference type="InterPro" id="IPR014867">
    <property type="entry name" value="Spore_coat_CotH_CotH2/3/7"/>
</dbReference>
<accession>A0A6M8J4I2</accession>
<name>A0A6M8J4I2_9ACTN</name>
<gene>
    <name evidence="3" type="ORF">HLV38_04930</name>
</gene>
<keyword evidence="2" id="KW-0732">Signal</keyword>
<evidence type="ECO:0000313" key="4">
    <source>
        <dbReference type="Proteomes" id="UP000503297"/>
    </source>
</evidence>